<comment type="caution">
    <text evidence="2">The sequence shown here is derived from an EMBL/GenBank/DDBJ whole genome shotgun (WGS) entry which is preliminary data.</text>
</comment>
<evidence type="ECO:0000313" key="2">
    <source>
        <dbReference type="EMBL" id="CAH3030285.1"/>
    </source>
</evidence>
<feature type="region of interest" description="Disordered" evidence="1">
    <location>
        <begin position="451"/>
        <end position="472"/>
    </location>
</feature>
<accession>A0ABN8MKL4</accession>
<feature type="region of interest" description="Disordered" evidence="1">
    <location>
        <begin position="115"/>
        <end position="134"/>
    </location>
</feature>
<feature type="region of interest" description="Disordered" evidence="1">
    <location>
        <begin position="49"/>
        <end position="71"/>
    </location>
</feature>
<protein>
    <submittedName>
        <fullName evidence="2">Uncharacterized protein</fullName>
    </submittedName>
</protein>
<keyword evidence="3" id="KW-1185">Reference proteome</keyword>
<name>A0ABN8MKL4_9CNID</name>
<evidence type="ECO:0000313" key="3">
    <source>
        <dbReference type="Proteomes" id="UP001159427"/>
    </source>
</evidence>
<evidence type="ECO:0000256" key="1">
    <source>
        <dbReference type="SAM" id="MobiDB-lite"/>
    </source>
</evidence>
<dbReference type="EMBL" id="CALNXI010000624">
    <property type="protein sequence ID" value="CAH3030285.1"/>
    <property type="molecule type" value="Genomic_DNA"/>
</dbReference>
<reference evidence="2 3" key="1">
    <citation type="submission" date="2022-05" db="EMBL/GenBank/DDBJ databases">
        <authorList>
            <consortium name="Genoscope - CEA"/>
            <person name="William W."/>
        </authorList>
    </citation>
    <scope>NUCLEOTIDE SEQUENCE [LARGE SCALE GENOMIC DNA]</scope>
</reference>
<feature type="compositionally biased region" description="Polar residues" evidence="1">
    <location>
        <begin position="122"/>
        <end position="133"/>
    </location>
</feature>
<sequence length="542" mass="62168">MSSRAEGCGLWLSTKEKRSTQLPLQKSGKAKKSKQKFLLRASAKRSNGLDIRVSSSPLSPRSRKKLQSAKQTKINKYFRSETYSKDSRRGKILEGVSERAGCFKGKLPAKISVKRKQKENTSDTGYLTEAPSNQEKEVDCSNDLNVSGISQLDESFEDFWECLETNSAKQGRLFEDSDFVIASSGPPRKKCRTLKSGDNLPLCILKEETQSLPVESEMSPSFDFSQWKKDQIAKCKEIQDKSFDEYTGSPFTAASCSWDFSQWKKDQIAKCKEIQDEICDENTGNHSRAARSCDFSQWKQVQIAKCKEVQDESCYDYTDSPFTASSSWDFSQWKKDQIAKCREIQNEQSVQCSLCTNASCDDFSHGKRDAKSKYKETHDVNFTEDSPYKESEFSETPTFQFTQWANQQVQICREIQGQEGDPLFKRIHRPYVQKMTLSSMVGCFDQVSEEESGHQEQFSDRTLNREQTSKDDAYDEIQEYGRSNDSYDWENEGWDKWTASKRETNSVTGSSYSDGSEFQFSDWVKSQLRKCRAIQEENNEAF</sequence>
<feature type="region of interest" description="Disordered" evidence="1">
    <location>
        <begin position="1"/>
        <end position="36"/>
    </location>
</feature>
<organism evidence="2 3">
    <name type="scientific">Porites evermanni</name>
    <dbReference type="NCBI Taxonomy" id="104178"/>
    <lineage>
        <taxon>Eukaryota</taxon>
        <taxon>Metazoa</taxon>
        <taxon>Cnidaria</taxon>
        <taxon>Anthozoa</taxon>
        <taxon>Hexacorallia</taxon>
        <taxon>Scleractinia</taxon>
        <taxon>Fungiina</taxon>
        <taxon>Poritidae</taxon>
        <taxon>Porites</taxon>
    </lineage>
</organism>
<dbReference type="Proteomes" id="UP001159427">
    <property type="component" value="Unassembled WGS sequence"/>
</dbReference>
<gene>
    <name evidence="2" type="ORF">PEVE_00037723</name>
</gene>
<proteinExistence type="predicted"/>